<organism evidence="7 8">
    <name type="scientific">Solanum tuberosum</name>
    <name type="common">Potato</name>
    <dbReference type="NCBI Taxonomy" id="4113"/>
    <lineage>
        <taxon>Eukaryota</taxon>
        <taxon>Viridiplantae</taxon>
        <taxon>Streptophyta</taxon>
        <taxon>Embryophyta</taxon>
        <taxon>Tracheophyta</taxon>
        <taxon>Spermatophyta</taxon>
        <taxon>Magnoliopsida</taxon>
        <taxon>eudicotyledons</taxon>
        <taxon>Gunneridae</taxon>
        <taxon>Pentapetalae</taxon>
        <taxon>asterids</taxon>
        <taxon>lamiids</taxon>
        <taxon>Solanales</taxon>
        <taxon>Solanaceae</taxon>
        <taxon>Solanoideae</taxon>
        <taxon>Solaneae</taxon>
        <taxon>Solanum</taxon>
    </lineage>
</organism>
<dbReference type="InterPro" id="IPR001471">
    <property type="entry name" value="AP2/ERF_dom"/>
</dbReference>
<comment type="subcellular location">
    <subcellularLocation>
        <location evidence="1">Nucleus</location>
    </subcellularLocation>
</comment>
<evidence type="ECO:0000259" key="6">
    <source>
        <dbReference type="SMART" id="SM00380"/>
    </source>
</evidence>
<keyword evidence="4" id="KW-0804">Transcription</keyword>
<evidence type="ECO:0000313" key="8">
    <source>
        <dbReference type="Proteomes" id="UP000826656"/>
    </source>
</evidence>
<dbReference type="Gene3D" id="3.30.730.10">
    <property type="entry name" value="AP2/ERF domain"/>
    <property type="match status" value="1"/>
</dbReference>
<gene>
    <name evidence="7" type="ORF">KY290_024998</name>
</gene>
<dbReference type="SMART" id="SM00380">
    <property type="entry name" value="AP2"/>
    <property type="match status" value="1"/>
</dbReference>
<dbReference type="InterPro" id="IPR036955">
    <property type="entry name" value="AP2/ERF_dom_sf"/>
</dbReference>
<evidence type="ECO:0000256" key="2">
    <source>
        <dbReference type="ARBA" id="ARBA00023015"/>
    </source>
</evidence>
<evidence type="ECO:0000256" key="5">
    <source>
        <dbReference type="ARBA" id="ARBA00023242"/>
    </source>
</evidence>
<accession>A0ABQ7USE4</accession>
<keyword evidence="8" id="KW-1185">Reference proteome</keyword>
<reference evidence="7 8" key="1">
    <citation type="journal article" date="2021" name="bioRxiv">
        <title>Chromosome-scale and haplotype-resolved genome assembly of a tetraploid potato cultivar.</title>
        <authorList>
            <person name="Sun H."/>
            <person name="Jiao W.-B."/>
            <person name="Krause K."/>
            <person name="Campoy J.A."/>
            <person name="Goel M."/>
            <person name="Folz-Donahue K."/>
            <person name="Kukat C."/>
            <person name="Huettel B."/>
            <person name="Schneeberger K."/>
        </authorList>
    </citation>
    <scope>NUCLEOTIDE SEQUENCE [LARGE SCALE GENOMIC DNA]</scope>
    <source>
        <strain evidence="7">SolTubOtavaFocal</strain>
        <tissue evidence="7">Leaves</tissue>
    </source>
</reference>
<evidence type="ECO:0000313" key="7">
    <source>
        <dbReference type="EMBL" id="KAH0754728.1"/>
    </source>
</evidence>
<keyword evidence="2" id="KW-0805">Transcription regulation</keyword>
<evidence type="ECO:0000256" key="1">
    <source>
        <dbReference type="ARBA" id="ARBA00004123"/>
    </source>
</evidence>
<name>A0ABQ7USE4_SOLTU</name>
<sequence length="93" mass="10197">MYPGAKSKLNIMISNEDRLENGIVATVTTDVTKLRIDIGKVRICLGIFDAIEEVARAYDNAARLYCGSKAKLNLTISNDELNLELTLAQPGIK</sequence>
<proteinExistence type="predicted"/>
<evidence type="ECO:0000256" key="3">
    <source>
        <dbReference type="ARBA" id="ARBA00023125"/>
    </source>
</evidence>
<dbReference type="EMBL" id="JAIVGD010000018">
    <property type="protein sequence ID" value="KAH0754728.1"/>
    <property type="molecule type" value="Genomic_DNA"/>
</dbReference>
<dbReference type="InterPro" id="IPR016177">
    <property type="entry name" value="DNA-bd_dom_sf"/>
</dbReference>
<protein>
    <recommendedName>
        <fullName evidence="6">AP2/ERF domain-containing protein</fullName>
    </recommendedName>
</protein>
<feature type="domain" description="AP2/ERF" evidence="6">
    <location>
        <begin position="22"/>
        <end position="81"/>
    </location>
</feature>
<keyword evidence="5" id="KW-0539">Nucleus</keyword>
<dbReference type="Proteomes" id="UP000826656">
    <property type="component" value="Unassembled WGS sequence"/>
</dbReference>
<dbReference type="SUPFAM" id="SSF54171">
    <property type="entry name" value="DNA-binding domain"/>
    <property type="match status" value="1"/>
</dbReference>
<keyword evidence="3" id="KW-0238">DNA-binding</keyword>
<comment type="caution">
    <text evidence="7">The sequence shown here is derived from an EMBL/GenBank/DDBJ whole genome shotgun (WGS) entry which is preliminary data.</text>
</comment>
<evidence type="ECO:0000256" key="4">
    <source>
        <dbReference type="ARBA" id="ARBA00023163"/>
    </source>
</evidence>